<evidence type="ECO:0000313" key="1">
    <source>
        <dbReference type="EMBL" id="MBE9190638.1"/>
    </source>
</evidence>
<dbReference type="RefSeq" id="WP_193931812.1">
    <property type="nucleotide sequence ID" value="NZ_CAWPMZ010000040.1"/>
</dbReference>
<reference evidence="1 2" key="1">
    <citation type="submission" date="2020-10" db="EMBL/GenBank/DDBJ databases">
        <authorList>
            <person name="Castelo-Branco R."/>
            <person name="Eusebio N."/>
            <person name="Adriana R."/>
            <person name="Vieira A."/>
            <person name="Brugerolle De Fraissinette N."/>
            <person name="Rezende De Castro R."/>
            <person name="Schneider M.P."/>
            <person name="Vasconcelos V."/>
            <person name="Leao P.N."/>
        </authorList>
    </citation>
    <scope>NUCLEOTIDE SEQUENCE [LARGE SCALE GENOMIC DNA]</scope>
    <source>
        <strain evidence="1 2">LEGE 06123</strain>
    </source>
</reference>
<evidence type="ECO:0000313" key="2">
    <source>
        <dbReference type="Proteomes" id="UP000651156"/>
    </source>
</evidence>
<sequence length="114" mass="13134">MSTLLGAVIYTTGLQLRDTKTGTEFYFTCPNSHTATELKTRVFDLFAYLDEFFNISRILISTVDDPIRFAPPDYFQSDGFCILPDNRLIGLGYWDNHPTWYCIATLDEDGFIKR</sequence>
<comment type="caution">
    <text evidence="1">The sequence shown here is derived from an EMBL/GenBank/DDBJ whole genome shotgun (WGS) entry which is preliminary data.</text>
</comment>
<accession>A0ABR9UQS3</accession>
<protein>
    <submittedName>
        <fullName evidence="1">Uncharacterized protein</fullName>
    </submittedName>
</protein>
<name>A0ABR9UQS3_9CHRO</name>
<gene>
    <name evidence="1" type="ORF">IQ230_09740</name>
</gene>
<proteinExistence type="predicted"/>
<dbReference type="EMBL" id="JADEWN010000019">
    <property type="protein sequence ID" value="MBE9190638.1"/>
    <property type="molecule type" value="Genomic_DNA"/>
</dbReference>
<organism evidence="1 2">
    <name type="scientific">Gloeocapsopsis crepidinum LEGE 06123</name>
    <dbReference type="NCBI Taxonomy" id="588587"/>
    <lineage>
        <taxon>Bacteria</taxon>
        <taxon>Bacillati</taxon>
        <taxon>Cyanobacteriota</taxon>
        <taxon>Cyanophyceae</taxon>
        <taxon>Oscillatoriophycideae</taxon>
        <taxon>Chroococcales</taxon>
        <taxon>Chroococcaceae</taxon>
        <taxon>Gloeocapsopsis</taxon>
    </lineage>
</organism>
<keyword evidence="2" id="KW-1185">Reference proteome</keyword>
<dbReference type="Proteomes" id="UP000651156">
    <property type="component" value="Unassembled WGS sequence"/>
</dbReference>